<keyword evidence="4" id="KW-0812">Transmembrane</keyword>
<dbReference type="CDD" id="cd01949">
    <property type="entry name" value="GGDEF"/>
    <property type="match status" value="1"/>
</dbReference>
<dbReference type="GO" id="GO:0043709">
    <property type="term" value="P:cell adhesion involved in single-species biofilm formation"/>
    <property type="evidence" value="ECO:0007669"/>
    <property type="project" value="TreeGrafter"/>
</dbReference>
<feature type="transmembrane region" description="Helical" evidence="4">
    <location>
        <begin position="37"/>
        <end position="57"/>
    </location>
</feature>
<name>A0A8J6TQY9_9BACT</name>
<comment type="catalytic activity">
    <reaction evidence="2">
        <text>2 GTP = 3',3'-c-di-GMP + 2 diphosphate</text>
        <dbReference type="Rhea" id="RHEA:24898"/>
        <dbReference type="ChEBI" id="CHEBI:33019"/>
        <dbReference type="ChEBI" id="CHEBI:37565"/>
        <dbReference type="ChEBI" id="CHEBI:58805"/>
        <dbReference type="EC" id="2.7.7.65"/>
    </reaction>
</comment>
<organism evidence="6 7">
    <name type="scientific">Candidatus Desulfatibia vada</name>
    <dbReference type="NCBI Taxonomy" id="2841696"/>
    <lineage>
        <taxon>Bacteria</taxon>
        <taxon>Pseudomonadati</taxon>
        <taxon>Thermodesulfobacteriota</taxon>
        <taxon>Desulfobacteria</taxon>
        <taxon>Desulfobacterales</taxon>
        <taxon>Desulfobacterales incertae sedis</taxon>
        <taxon>Candidatus Desulfatibia</taxon>
    </lineage>
</organism>
<reference evidence="6 7" key="1">
    <citation type="submission" date="2020-08" db="EMBL/GenBank/DDBJ databases">
        <title>Bridging the membrane lipid divide: bacteria of the FCB group superphylum have the potential to synthesize archaeal ether lipids.</title>
        <authorList>
            <person name="Villanueva L."/>
            <person name="Von Meijenfeldt F.A.B."/>
            <person name="Westbye A.B."/>
            <person name="Yadav S."/>
            <person name="Hopmans E.C."/>
            <person name="Dutilh B.E."/>
            <person name="Sinninghe Damste J.S."/>
        </authorList>
    </citation>
    <scope>NUCLEOTIDE SEQUENCE [LARGE SCALE GENOMIC DNA]</scope>
    <source>
        <strain evidence="6">NIOZ-UU17</strain>
    </source>
</reference>
<keyword evidence="4" id="KW-1133">Transmembrane helix</keyword>
<dbReference type="PANTHER" id="PTHR45138:SF9">
    <property type="entry name" value="DIGUANYLATE CYCLASE DGCM-RELATED"/>
    <property type="match status" value="1"/>
</dbReference>
<dbReference type="Proteomes" id="UP000605201">
    <property type="component" value="Unassembled WGS sequence"/>
</dbReference>
<feature type="compositionally biased region" description="Basic and acidic residues" evidence="3">
    <location>
        <begin position="10"/>
        <end position="20"/>
    </location>
</feature>
<dbReference type="GO" id="GO:0005886">
    <property type="term" value="C:plasma membrane"/>
    <property type="evidence" value="ECO:0007669"/>
    <property type="project" value="TreeGrafter"/>
</dbReference>
<feature type="region of interest" description="Disordered" evidence="3">
    <location>
        <begin position="1"/>
        <end position="20"/>
    </location>
</feature>
<dbReference type="EMBL" id="JACNIG010000161">
    <property type="protein sequence ID" value="MBC8431632.1"/>
    <property type="molecule type" value="Genomic_DNA"/>
</dbReference>
<dbReference type="InterPro" id="IPR029787">
    <property type="entry name" value="Nucleotide_cyclase"/>
</dbReference>
<dbReference type="InterPro" id="IPR000160">
    <property type="entry name" value="GGDEF_dom"/>
</dbReference>
<sequence>MATFKTISHQTEKSEKMQLQDQSKDIRVDEDFSRSELIELLAVIFFASLSTLLMIHLEAFDKLYRYSRMMERYEFDEIAVFLPSFLAIGFVLYSYRRIQKLESEMIRRRDVERQLLKSEKLFKNLSITDDLTQLYNSRYFYKSLKEEINRLIRYKQPLSLLLIDIDDFKKINDRDGHLQGDNILKQTGIVIQDCLRNTDSAYRYGGEEFTIILPETGIEGAIIVANRIRECFFAHDFSSITNKTIHISVSIGACQFKPEETMEDFVKRTDDALYKAKRSGKNRVHPSQ</sequence>
<dbReference type="EC" id="2.7.7.65" evidence="1"/>
<dbReference type="AlphaFoldDB" id="A0A8J6TQY9"/>
<dbReference type="Gene3D" id="3.30.70.270">
    <property type="match status" value="1"/>
</dbReference>
<dbReference type="InterPro" id="IPR050469">
    <property type="entry name" value="Diguanylate_Cyclase"/>
</dbReference>
<evidence type="ECO:0000256" key="3">
    <source>
        <dbReference type="SAM" id="MobiDB-lite"/>
    </source>
</evidence>
<dbReference type="PANTHER" id="PTHR45138">
    <property type="entry name" value="REGULATORY COMPONENTS OF SENSORY TRANSDUCTION SYSTEM"/>
    <property type="match status" value="1"/>
</dbReference>
<dbReference type="InterPro" id="IPR043128">
    <property type="entry name" value="Rev_trsase/Diguanyl_cyclase"/>
</dbReference>
<dbReference type="Pfam" id="PF00990">
    <property type="entry name" value="GGDEF"/>
    <property type="match status" value="1"/>
</dbReference>
<comment type="caution">
    <text evidence="6">The sequence shown here is derived from an EMBL/GenBank/DDBJ whole genome shotgun (WGS) entry which is preliminary data.</text>
</comment>
<dbReference type="GO" id="GO:0052621">
    <property type="term" value="F:diguanylate cyclase activity"/>
    <property type="evidence" value="ECO:0007669"/>
    <property type="project" value="UniProtKB-EC"/>
</dbReference>
<evidence type="ECO:0000256" key="4">
    <source>
        <dbReference type="SAM" id="Phobius"/>
    </source>
</evidence>
<evidence type="ECO:0000256" key="2">
    <source>
        <dbReference type="ARBA" id="ARBA00034247"/>
    </source>
</evidence>
<evidence type="ECO:0000313" key="7">
    <source>
        <dbReference type="Proteomes" id="UP000605201"/>
    </source>
</evidence>
<dbReference type="SUPFAM" id="SSF55073">
    <property type="entry name" value="Nucleotide cyclase"/>
    <property type="match status" value="1"/>
</dbReference>
<gene>
    <name evidence="6" type="ORF">H8D96_06900</name>
</gene>
<dbReference type="NCBIfam" id="TIGR00254">
    <property type="entry name" value="GGDEF"/>
    <property type="match status" value="1"/>
</dbReference>
<dbReference type="PROSITE" id="PS50887">
    <property type="entry name" value="GGDEF"/>
    <property type="match status" value="1"/>
</dbReference>
<dbReference type="FunFam" id="3.30.70.270:FF:000001">
    <property type="entry name" value="Diguanylate cyclase domain protein"/>
    <property type="match status" value="1"/>
</dbReference>
<protein>
    <recommendedName>
        <fullName evidence="1">diguanylate cyclase</fullName>
        <ecNumber evidence="1">2.7.7.65</ecNumber>
    </recommendedName>
</protein>
<feature type="transmembrane region" description="Helical" evidence="4">
    <location>
        <begin position="78"/>
        <end position="95"/>
    </location>
</feature>
<evidence type="ECO:0000313" key="6">
    <source>
        <dbReference type="EMBL" id="MBC8431632.1"/>
    </source>
</evidence>
<proteinExistence type="predicted"/>
<evidence type="ECO:0000256" key="1">
    <source>
        <dbReference type="ARBA" id="ARBA00012528"/>
    </source>
</evidence>
<dbReference type="GO" id="GO:1902201">
    <property type="term" value="P:negative regulation of bacterial-type flagellum-dependent cell motility"/>
    <property type="evidence" value="ECO:0007669"/>
    <property type="project" value="TreeGrafter"/>
</dbReference>
<feature type="domain" description="GGDEF" evidence="5">
    <location>
        <begin position="156"/>
        <end position="288"/>
    </location>
</feature>
<accession>A0A8J6TQY9</accession>
<evidence type="ECO:0000259" key="5">
    <source>
        <dbReference type="PROSITE" id="PS50887"/>
    </source>
</evidence>
<keyword evidence="4" id="KW-0472">Membrane</keyword>
<dbReference type="SMART" id="SM00267">
    <property type="entry name" value="GGDEF"/>
    <property type="match status" value="1"/>
</dbReference>